<sequence length="71" mass="7919">MYSQLVQDCLLASQGTNVSGLYLSHRTSGHQQKHDMESMGNPSSTPDRPTVRPLVLPGRGSKKENRNRPRD</sequence>
<feature type="compositionally biased region" description="Basic and acidic residues" evidence="1">
    <location>
        <begin position="61"/>
        <end position="71"/>
    </location>
</feature>
<dbReference type="EMBL" id="AP028910">
    <property type="protein sequence ID" value="BES90001.1"/>
    <property type="molecule type" value="Genomic_DNA"/>
</dbReference>
<proteinExistence type="predicted"/>
<accession>A0ABN7AGL0</accession>
<keyword evidence="3" id="KW-1185">Reference proteome</keyword>
<evidence type="ECO:0000313" key="2">
    <source>
        <dbReference type="EMBL" id="BES90001.1"/>
    </source>
</evidence>
<evidence type="ECO:0000313" key="3">
    <source>
        <dbReference type="Proteomes" id="UP001307889"/>
    </source>
</evidence>
<dbReference type="Proteomes" id="UP001307889">
    <property type="component" value="Chromosome 2"/>
</dbReference>
<feature type="region of interest" description="Disordered" evidence="1">
    <location>
        <begin position="22"/>
        <end position="71"/>
    </location>
</feature>
<protein>
    <submittedName>
        <fullName evidence="2">Uncharacterized protein</fullName>
    </submittedName>
</protein>
<evidence type="ECO:0000256" key="1">
    <source>
        <dbReference type="SAM" id="MobiDB-lite"/>
    </source>
</evidence>
<organism evidence="2 3">
    <name type="scientific">Nesidiocoris tenuis</name>
    <dbReference type="NCBI Taxonomy" id="355587"/>
    <lineage>
        <taxon>Eukaryota</taxon>
        <taxon>Metazoa</taxon>
        <taxon>Ecdysozoa</taxon>
        <taxon>Arthropoda</taxon>
        <taxon>Hexapoda</taxon>
        <taxon>Insecta</taxon>
        <taxon>Pterygota</taxon>
        <taxon>Neoptera</taxon>
        <taxon>Paraneoptera</taxon>
        <taxon>Hemiptera</taxon>
        <taxon>Heteroptera</taxon>
        <taxon>Panheteroptera</taxon>
        <taxon>Cimicomorpha</taxon>
        <taxon>Miridae</taxon>
        <taxon>Dicyphina</taxon>
        <taxon>Nesidiocoris</taxon>
    </lineage>
</organism>
<reference evidence="2 3" key="1">
    <citation type="submission" date="2023-09" db="EMBL/GenBank/DDBJ databases">
        <title>Nesidiocoris tenuis whole genome shotgun sequence.</title>
        <authorList>
            <person name="Shibata T."/>
            <person name="Shimoda M."/>
            <person name="Kobayashi T."/>
            <person name="Uehara T."/>
        </authorList>
    </citation>
    <scope>NUCLEOTIDE SEQUENCE [LARGE SCALE GENOMIC DNA]</scope>
    <source>
        <strain evidence="2 3">Japan</strain>
    </source>
</reference>
<name>A0ABN7AGL0_9HEMI</name>
<gene>
    <name evidence="2" type="ORF">NTJ_02809</name>
</gene>